<feature type="region of interest" description="Disordered" evidence="3">
    <location>
        <begin position="966"/>
        <end position="989"/>
    </location>
</feature>
<comment type="caution">
    <text evidence="5">The sequence shown here is derived from an EMBL/GenBank/DDBJ whole genome shotgun (WGS) entry which is preliminary data.</text>
</comment>
<protein>
    <recommendedName>
        <fullName evidence="4">Reverse transcriptase domain-containing protein</fullName>
    </recommendedName>
</protein>
<dbReference type="Proteomes" id="UP001642484">
    <property type="component" value="Unassembled WGS sequence"/>
</dbReference>
<feature type="domain" description="Reverse transcriptase" evidence="4">
    <location>
        <begin position="1344"/>
        <end position="1550"/>
    </location>
</feature>
<dbReference type="InterPro" id="IPR029063">
    <property type="entry name" value="SAM-dependent_MTases_sf"/>
</dbReference>
<reference evidence="5 6" key="1">
    <citation type="submission" date="2024-02" db="EMBL/GenBank/DDBJ databases">
        <authorList>
            <person name="Chen Y."/>
            <person name="Shah S."/>
            <person name="Dougan E. K."/>
            <person name="Thang M."/>
            <person name="Chan C."/>
        </authorList>
    </citation>
    <scope>NUCLEOTIDE SEQUENCE [LARGE SCALE GENOMIC DNA]</scope>
</reference>
<keyword evidence="6" id="KW-1185">Reference proteome</keyword>
<dbReference type="Pfam" id="PF00145">
    <property type="entry name" value="DNA_methylase"/>
    <property type="match status" value="1"/>
</dbReference>
<evidence type="ECO:0000313" key="6">
    <source>
        <dbReference type="Proteomes" id="UP001642484"/>
    </source>
</evidence>
<proteinExistence type="predicted"/>
<evidence type="ECO:0000259" key="4">
    <source>
        <dbReference type="Pfam" id="PF00078"/>
    </source>
</evidence>
<evidence type="ECO:0000256" key="3">
    <source>
        <dbReference type="SAM" id="MobiDB-lite"/>
    </source>
</evidence>
<dbReference type="Gene3D" id="3.30.420.10">
    <property type="entry name" value="Ribonuclease H-like superfamily/Ribonuclease H"/>
    <property type="match status" value="1"/>
</dbReference>
<dbReference type="SUPFAM" id="SSF56219">
    <property type="entry name" value="DNase I-like"/>
    <property type="match status" value="1"/>
</dbReference>
<dbReference type="SUPFAM" id="SSF53098">
    <property type="entry name" value="Ribonuclease H-like"/>
    <property type="match status" value="1"/>
</dbReference>
<sequence>MWLDRLVGADDVGTQISVVLMKDSTDGEVWCGLAHGQRFRFGGGTSYKVGDKMTFHCWIVTGFGVDGDVLLNPSSDSAVFSCGPGTADSRTTLSCCSGLGGIILGSSWAGFATQGMNDISPLASKSLAANFGPGVVTGDLACPRVARDLHQLCEGISPILEAGFPCQPYSVLGDRRGSADERAAVLTSILRLGWLTQCGGVVLECVPGASADQWVRSTLSAFATKMGFQTSDGILHLERFWPSRRSRWWWVATPSAWKSIEIHDLPRSGWQKLSDILKEWPVWDVETESSLQWTQDELKYFRDVRFGPDSRRLNMSGQAPTALHSIGAHFRACPCGCRGGKFSDARLAQGGLHSIEIRSARDPTVARHPHPQELGFLQGIDLRYRYQDPPVDQLCLIGDQPIWESSTFEIGTLLRGGGGPTLTALQHILKSPDMFERDVLIKRTQHHVVPLPFFIWDGGSMVEDAVRFKLQLESGCRHFLLPKVFLRALLMIALPRLEGRSNGERALIFPNGKAEARLERMSQLLTHSLTLGSSSLSKVSCKVVVMRSGNLLCQKCDQEPLGQLFVDLTTPRIFLQERKSLSVGPLALLIIGSEHIDDNRVHALTVPARYAPSGAPVLVQCRALQLGDVKIEEAGGPAPEVGVLPTKVVRIQIFRDEFDGDWEAFTKKPVRALIDRLEPLQLCREAGCTSSCHKYHPTVEENGVESAVVDLWGNRWASHEGKRGEASEADVFSLFVRIPESGFNGLHKASGQGGIYIEPRLTDGAGTDGAYAVIWLGHLSGQQVRHIVKTEEKAIATTRLGKRFGIRVREANASTGSKAWEIGARKEPPSEVLKLASGFVTVPSSSDAHGAVNTKIQEVENRVREQVESSLKAHIGDLVQKDEDMTSRGADDERLTRLEDEIVELREQGARFEEWFQQAGAVAKEQQARWDHFDQQLQSQADFGNKLAQSQLDKSLDQYFQKQGTAISGRGDSPVSVPSDDDDAPSDQGASMLDELEFIPWTIGELGELLLEPISKEIVLSKGGLRAVMGDFNAAPGTLSAHKLWRQCGWVEVQEELFARFGVEPSPTCKGSSRPDQIWVCPELARLLTATAVVPIFPDHDLLLAKFHVPNDVAFERHWQMPTKLPWHAVDKPALEAKLDTLEAPSTSEDPTTELKRWARRVEACVRDTVVDASIQLIRVAHPFPEAGALKWTLEGVDAVVTPAADGYIVESDLLLIDGQRLSCKVLVDEIAVIHDRLLRLWNARWGKHLNVPDDHWHRIVSFAANFLPRGHCPLPAISFDVWIQAVKSFKTFAARGTDGIAREDLLSLPRKACLDLIEFFHRAEQGQGWPDQWLRAHMHCLAKKDDAEDVGSYRPITLFSLAYRVWAGIRAKQILSFLGLFRFEHQSGFLPHAMASDVWFFVQAEIETAYATGSQRCGLVADLVKAYNTIPRLPVKCFLNTVGAPEALTACWHDFLGGLKRCFVVRNSVSDSALSFTGYPEGCPLSCCAMVCLDIAWHAYQQKFAPVVQHFSFVDNLELVASDVRSLIRSFCVMEEFSRICDLEIDRPKLYSWATSSTNRRALEAGGFRIQLEARDLGGQANYSAKSFVKTITARIDGIQSCFSDLRKSTLDTWARVRCLSNALWPRALHGCESVRLGEGHFAKLRSGAMTACRWNRPGSSPWVRIALLKTEILDPEFFQLWRSLWLIRRQCSTNHKLRALWALFMTSALASKAQGPFSKLVHLLHDIGWSINEHFCVEVPYGFQFNLLECSEAELKCLAAYFWRQKAAKHVKGRRSLADLDGYEAAHAEQFDRSLSRSDCELLCIVRDGGHFTKDCISHFSSESGLCDLCQVEDSREHRFLTCPRYVGAREHFPDLASKWWALKDSLALHGLTSANPFKPLYWQALFALQNYEIEFRFPPPASDCWMIFTDGSGSNQQNKELALSAWAVISADEDDIVCSGWTPGLIQSVPRAETWALLAAVRWVSNEKGNAHIWIDNQGVVEVGRSLISGFDLPDEVENEDLWRPMGLA</sequence>
<dbReference type="InterPro" id="IPR036691">
    <property type="entry name" value="Endo/exonu/phosph_ase_sf"/>
</dbReference>
<dbReference type="EMBL" id="CAXAMN010026917">
    <property type="protein sequence ID" value="CAK9106933.1"/>
    <property type="molecule type" value="Genomic_DNA"/>
</dbReference>
<dbReference type="PANTHER" id="PTHR19446">
    <property type="entry name" value="REVERSE TRANSCRIPTASES"/>
    <property type="match status" value="1"/>
</dbReference>
<dbReference type="Pfam" id="PF00078">
    <property type="entry name" value="RVT_1"/>
    <property type="match status" value="1"/>
</dbReference>
<keyword evidence="1" id="KW-0489">Methyltransferase</keyword>
<name>A0ABP0S3I8_9DINO</name>
<dbReference type="InterPro" id="IPR001525">
    <property type="entry name" value="C5_MeTfrase"/>
</dbReference>
<accession>A0ABP0S3I8</accession>
<evidence type="ECO:0000256" key="2">
    <source>
        <dbReference type="ARBA" id="ARBA00022679"/>
    </source>
</evidence>
<dbReference type="SUPFAM" id="SSF53335">
    <property type="entry name" value="S-adenosyl-L-methionine-dependent methyltransferases"/>
    <property type="match status" value="1"/>
</dbReference>
<dbReference type="InterPro" id="IPR012337">
    <property type="entry name" value="RNaseH-like_sf"/>
</dbReference>
<dbReference type="InterPro" id="IPR000477">
    <property type="entry name" value="RT_dom"/>
</dbReference>
<organism evidence="5 6">
    <name type="scientific">Durusdinium trenchii</name>
    <dbReference type="NCBI Taxonomy" id="1381693"/>
    <lineage>
        <taxon>Eukaryota</taxon>
        <taxon>Sar</taxon>
        <taxon>Alveolata</taxon>
        <taxon>Dinophyceae</taxon>
        <taxon>Suessiales</taxon>
        <taxon>Symbiodiniaceae</taxon>
        <taxon>Durusdinium</taxon>
    </lineage>
</organism>
<evidence type="ECO:0000313" key="5">
    <source>
        <dbReference type="EMBL" id="CAK9106933.1"/>
    </source>
</evidence>
<evidence type="ECO:0000256" key="1">
    <source>
        <dbReference type="ARBA" id="ARBA00022603"/>
    </source>
</evidence>
<keyword evidence="2" id="KW-0808">Transferase</keyword>
<dbReference type="InterPro" id="IPR036397">
    <property type="entry name" value="RNaseH_sf"/>
</dbReference>
<dbReference type="Gene3D" id="3.40.50.150">
    <property type="entry name" value="Vaccinia Virus protein VP39"/>
    <property type="match status" value="1"/>
</dbReference>
<gene>
    <name evidence="5" type="ORF">CCMP2556_LOCUS49935</name>
</gene>